<dbReference type="RefSeq" id="WP_187081177.1">
    <property type="nucleotide sequence ID" value="NZ_JACORU010000003.1"/>
</dbReference>
<dbReference type="EMBL" id="JACORU010000003">
    <property type="protein sequence ID" value="MBC5764698.1"/>
    <property type="molecule type" value="Genomic_DNA"/>
</dbReference>
<dbReference type="InterPro" id="IPR001853">
    <property type="entry name" value="DSBA-like_thioredoxin_dom"/>
</dbReference>
<dbReference type="SUPFAM" id="SSF52833">
    <property type="entry name" value="Thioredoxin-like"/>
    <property type="match status" value="1"/>
</dbReference>
<dbReference type="GO" id="GO:1901170">
    <property type="term" value="P:naphthalene catabolic process"/>
    <property type="evidence" value="ECO:0007669"/>
    <property type="project" value="InterPro"/>
</dbReference>
<dbReference type="InterPro" id="IPR051924">
    <property type="entry name" value="GST_Kappa/NadH"/>
</dbReference>
<dbReference type="PANTHER" id="PTHR42943:SF2">
    <property type="entry name" value="GLUTATHIONE S-TRANSFERASE KAPPA 1"/>
    <property type="match status" value="1"/>
</dbReference>
<protein>
    <recommendedName>
        <fullName evidence="1">2-hydroxychromene-2-carboxylate isomerase</fullName>
        <ecNumber evidence="1">5.99.1.4</ecNumber>
    </recommendedName>
</protein>
<dbReference type="Pfam" id="PF01323">
    <property type="entry name" value="DSBA"/>
    <property type="match status" value="1"/>
</dbReference>
<comment type="catalytic activity">
    <reaction evidence="1">
        <text>2-hydroxychromene-2-carboxylate = (3E)-4-(2-hydroxyphenyl)-2-oxobut-3-enoate</text>
        <dbReference type="Rhea" id="RHEA:27401"/>
        <dbReference type="ChEBI" id="CHEBI:59350"/>
        <dbReference type="ChEBI" id="CHEBI:59353"/>
        <dbReference type="EC" id="5.99.1.4"/>
    </reaction>
</comment>
<feature type="active site" description="Nucleophile" evidence="2">
    <location>
        <position position="13"/>
    </location>
</feature>
<dbReference type="Gene3D" id="3.40.30.10">
    <property type="entry name" value="Glutaredoxin"/>
    <property type="match status" value="1"/>
</dbReference>
<sequence length="193" mass="21481">MAQTLEFYFDVGSPAAYLAWTQVPKFGVPVDYRPFLLGGVFQATNNKSPMEVPAKGKYMLDDLKRYAARYGVPFEHNPHFPINTLTLMRGAVGLQMREPSRMIPYVDAVYRAIWVEGRNMNDPAVVGAVLQGAGFDPQALLALTADPEVKDRLKSVTQEAVARGAFGAPTFFVGGRMYWGQDRLDFVKEALQQ</sequence>
<evidence type="ECO:0000313" key="5">
    <source>
        <dbReference type="Proteomes" id="UP000596827"/>
    </source>
</evidence>
<dbReference type="CDD" id="cd03022">
    <property type="entry name" value="DsbA_HCCA_Iso"/>
    <property type="match status" value="1"/>
</dbReference>
<gene>
    <name evidence="4" type="ORF">H8R02_09575</name>
</gene>
<dbReference type="InterPro" id="IPR036249">
    <property type="entry name" value="Thioredoxin-like_sf"/>
</dbReference>
<dbReference type="PANTHER" id="PTHR42943">
    <property type="entry name" value="GLUTATHIONE S-TRANSFERASE KAPPA"/>
    <property type="match status" value="1"/>
</dbReference>
<comment type="caution">
    <text evidence="4">The sequence shown here is derived from an EMBL/GenBank/DDBJ whole genome shotgun (WGS) entry which is preliminary data.</text>
</comment>
<dbReference type="GO" id="GO:0006749">
    <property type="term" value="P:glutathione metabolic process"/>
    <property type="evidence" value="ECO:0007669"/>
    <property type="project" value="TreeGrafter"/>
</dbReference>
<dbReference type="GO" id="GO:0004602">
    <property type="term" value="F:glutathione peroxidase activity"/>
    <property type="evidence" value="ECO:0007669"/>
    <property type="project" value="TreeGrafter"/>
</dbReference>
<proteinExistence type="inferred from homology"/>
<keyword evidence="5" id="KW-1185">Reference proteome</keyword>
<evidence type="ECO:0000256" key="1">
    <source>
        <dbReference type="PIRNR" id="PIRNR006386"/>
    </source>
</evidence>
<reference evidence="4" key="1">
    <citation type="submission" date="2020-08" db="EMBL/GenBank/DDBJ databases">
        <title>Ramlibacter sp. GTP1 16S ribosomal RNA gene genome sequencing and assembly.</title>
        <authorList>
            <person name="Kang M."/>
        </authorList>
    </citation>
    <scope>NUCLEOTIDE SEQUENCE</scope>
    <source>
        <strain evidence="4">GTP1</strain>
    </source>
</reference>
<dbReference type="InterPro" id="IPR014440">
    <property type="entry name" value="HCCAis_GSTk"/>
</dbReference>
<organism evidence="4 5">
    <name type="scientific">Ramlibacter albus</name>
    <dbReference type="NCBI Taxonomy" id="2079448"/>
    <lineage>
        <taxon>Bacteria</taxon>
        <taxon>Pseudomonadati</taxon>
        <taxon>Pseudomonadota</taxon>
        <taxon>Betaproteobacteria</taxon>
        <taxon>Burkholderiales</taxon>
        <taxon>Comamonadaceae</taxon>
        <taxon>Ramlibacter</taxon>
    </lineage>
</organism>
<dbReference type="Proteomes" id="UP000596827">
    <property type="component" value="Unassembled WGS sequence"/>
</dbReference>
<dbReference type="PIRSF" id="PIRSF006386">
    <property type="entry name" value="HCCAis_GSTk"/>
    <property type="match status" value="1"/>
</dbReference>
<evidence type="ECO:0000313" key="4">
    <source>
        <dbReference type="EMBL" id="MBC5764698.1"/>
    </source>
</evidence>
<dbReference type="GO" id="GO:0004364">
    <property type="term" value="F:glutathione transferase activity"/>
    <property type="evidence" value="ECO:0007669"/>
    <property type="project" value="TreeGrafter"/>
</dbReference>
<evidence type="ECO:0000259" key="3">
    <source>
        <dbReference type="Pfam" id="PF01323"/>
    </source>
</evidence>
<feature type="domain" description="DSBA-like thioredoxin" evidence="3">
    <location>
        <begin position="4"/>
        <end position="192"/>
    </location>
</feature>
<dbReference type="InterPro" id="IPR044087">
    <property type="entry name" value="NahD-like"/>
</dbReference>
<dbReference type="AlphaFoldDB" id="A0A923M882"/>
<accession>A0A923M882</accession>
<evidence type="ECO:0000256" key="2">
    <source>
        <dbReference type="PIRSR" id="PIRSR006386-1"/>
    </source>
</evidence>
<name>A0A923M882_9BURK</name>
<dbReference type="GO" id="GO:0018845">
    <property type="term" value="F:2-hydroxychromene-2-carboxylate isomerase activity"/>
    <property type="evidence" value="ECO:0007669"/>
    <property type="project" value="UniProtKB-UniRule"/>
</dbReference>
<comment type="similarity">
    <text evidence="1">Belongs to the GST superfamily. NadH family.</text>
</comment>
<dbReference type="EC" id="5.99.1.4" evidence="1"/>
<keyword evidence="1 4" id="KW-0413">Isomerase</keyword>